<dbReference type="Proteomes" id="UP000286045">
    <property type="component" value="Unassembled WGS sequence"/>
</dbReference>
<feature type="region of interest" description="Disordered" evidence="1">
    <location>
        <begin position="103"/>
        <end position="143"/>
    </location>
</feature>
<organism evidence="2 3">
    <name type="scientific">Xylaria grammica</name>
    <dbReference type="NCBI Taxonomy" id="363999"/>
    <lineage>
        <taxon>Eukaryota</taxon>
        <taxon>Fungi</taxon>
        <taxon>Dikarya</taxon>
        <taxon>Ascomycota</taxon>
        <taxon>Pezizomycotina</taxon>
        <taxon>Sordariomycetes</taxon>
        <taxon>Xylariomycetidae</taxon>
        <taxon>Xylariales</taxon>
        <taxon>Xylariaceae</taxon>
        <taxon>Xylaria</taxon>
    </lineage>
</organism>
<protein>
    <submittedName>
        <fullName evidence="2">Uncharacterized protein</fullName>
    </submittedName>
</protein>
<keyword evidence="3" id="KW-1185">Reference proteome</keyword>
<feature type="region of interest" description="Disordered" evidence="1">
    <location>
        <begin position="1"/>
        <end position="47"/>
    </location>
</feature>
<feature type="region of interest" description="Disordered" evidence="1">
    <location>
        <begin position="182"/>
        <end position="204"/>
    </location>
</feature>
<proteinExistence type="predicted"/>
<evidence type="ECO:0000256" key="1">
    <source>
        <dbReference type="SAM" id="MobiDB-lite"/>
    </source>
</evidence>
<gene>
    <name evidence="2" type="ORF">EKO27_g6146</name>
</gene>
<feature type="compositionally biased region" description="Polar residues" evidence="1">
    <location>
        <begin position="115"/>
        <end position="129"/>
    </location>
</feature>
<dbReference type="EMBL" id="RYZI01000176">
    <property type="protein sequence ID" value="RWA08954.1"/>
    <property type="molecule type" value="Genomic_DNA"/>
</dbReference>
<comment type="caution">
    <text evidence="2">The sequence shown here is derived from an EMBL/GenBank/DDBJ whole genome shotgun (WGS) entry which is preliminary data.</text>
</comment>
<reference evidence="2 3" key="1">
    <citation type="submission" date="2018-12" db="EMBL/GenBank/DDBJ databases">
        <title>Draft genome sequence of Xylaria grammica IHI A82.</title>
        <authorList>
            <person name="Buettner E."/>
            <person name="Kellner H."/>
        </authorList>
    </citation>
    <scope>NUCLEOTIDE SEQUENCE [LARGE SCALE GENOMIC DNA]</scope>
    <source>
        <strain evidence="2 3">IHI A82</strain>
    </source>
</reference>
<sequence length="204" mass="22312">MTHVKRRATSSCDAVSNRAAAPPKSLFSPPPNITPLPVRYASSSPPRCKDFCQRDLSPDPLSCLGPIVRSQGRTAPLTQFRIPRRRYPELDAEVITGTEAENVYGNGRNHESDYEATSDSTETTWSGLSPVTEAPTPDTTRSSVQSLMKLVKPNIPVSGSDQNDYPRHEAVKSVSVNVSRLHTRALPKPLPHDGRQAKGKVTSR</sequence>
<evidence type="ECO:0000313" key="3">
    <source>
        <dbReference type="Proteomes" id="UP000286045"/>
    </source>
</evidence>
<dbReference type="AlphaFoldDB" id="A0A439D3H8"/>
<evidence type="ECO:0000313" key="2">
    <source>
        <dbReference type="EMBL" id="RWA08954.1"/>
    </source>
</evidence>
<name>A0A439D3H8_9PEZI</name>
<accession>A0A439D3H8</accession>